<reference evidence="1" key="1">
    <citation type="journal article" date="2020" name="Stud. Mycol.">
        <title>101 Dothideomycetes genomes: a test case for predicting lifestyles and emergence of pathogens.</title>
        <authorList>
            <person name="Haridas S."/>
            <person name="Albert R."/>
            <person name="Binder M."/>
            <person name="Bloem J."/>
            <person name="Labutti K."/>
            <person name="Salamov A."/>
            <person name="Andreopoulos B."/>
            <person name="Baker S."/>
            <person name="Barry K."/>
            <person name="Bills G."/>
            <person name="Bluhm B."/>
            <person name="Cannon C."/>
            <person name="Castanera R."/>
            <person name="Culley D."/>
            <person name="Daum C."/>
            <person name="Ezra D."/>
            <person name="Gonzalez J."/>
            <person name="Henrissat B."/>
            <person name="Kuo A."/>
            <person name="Liang C."/>
            <person name="Lipzen A."/>
            <person name="Lutzoni F."/>
            <person name="Magnuson J."/>
            <person name="Mondo S."/>
            <person name="Nolan M."/>
            <person name="Ohm R."/>
            <person name="Pangilinan J."/>
            <person name="Park H.-J."/>
            <person name="Ramirez L."/>
            <person name="Alfaro M."/>
            <person name="Sun H."/>
            <person name="Tritt A."/>
            <person name="Yoshinaga Y."/>
            <person name="Zwiers L.-H."/>
            <person name="Turgeon B."/>
            <person name="Goodwin S."/>
            <person name="Spatafora J."/>
            <person name="Crous P."/>
            <person name="Grigoriev I."/>
        </authorList>
    </citation>
    <scope>NUCLEOTIDE SEQUENCE</scope>
    <source>
        <strain evidence="1">CBS 107.79</strain>
    </source>
</reference>
<gene>
    <name evidence="1" type="ORF">BU23DRAFT_557187</name>
</gene>
<protein>
    <submittedName>
        <fullName evidence="1">Uncharacterized protein</fullName>
    </submittedName>
</protein>
<dbReference type="Proteomes" id="UP000800036">
    <property type="component" value="Unassembled WGS sequence"/>
</dbReference>
<name>A0A6A5UYX9_9PLEO</name>
<keyword evidence="2" id="KW-1185">Reference proteome</keyword>
<evidence type="ECO:0000313" key="2">
    <source>
        <dbReference type="Proteomes" id="UP000800036"/>
    </source>
</evidence>
<accession>A0A6A5UYX9</accession>
<proteinExistence type="predicted"/>
<evidence type="ECO:0000313" key="1">
    <source>
        <dbReference type="EMBL" id="KAF1970015.1"/>
    </source>
</evidence>
<sequence>MSLRDMIDHIERVTRRLPTAKEREGLRIPPEVRDFRRAYYSAPYGPDHPGKGGRVPAPFYDAREEHDLGLCFGTWCRDDRQCLVGADCPWRHYLDTFAIGFIWRSGANDEGHKFLVKALKCLQAGDQEPVHTYRPFSRR</sequence>
<dbReference type="AlphaFoldDB" id="A0A6A5UYX9"/>
<dbReference type="EMBL" id="ML976704">
    <property type="protein sequence ID" value="KAF1970015.1"/>
    <property type="molecule type" value="Genomic_DNA"/>
</dbReference>
<organism evidence="1 2">
    <name type="scientific">Bimuria novae-zelandiae CBS 107.79</name>
    <dbReference type="NCBI Taxonomy" id="1447943"/>
    <lineage>
        <taxon>Eukaryota</taxon>
        <taxon>Fungi</taxon>
        <taxon>Dikarya</taxon>
        <taxon>Ascomycota</taxon>
        <taxon>Pezizomycotina</taxon>
        <taxon>Dothideomycetes</taxon>
        <taxon>Pleosporomycetidae</taxon>
        <taxon>Pleosporales</taxon>
        <taxon>Massarineae</taxon>
        <taxon>Didymosphaeriaceae</taxon>
        <taxon>Bimuria</taxon>
    </lineage>
</organism>
<dbReference type="OrthoDB" id="3797593at2759"/>